<organism evidence="3 4">
    <name type="scientific">Nocardiopsis changdeensis</name>
    <dbReference type="NCBI Taxonomy" id="2831969"/>
    <lineage>
        <taxon>Bacteria</taxon>
        <taxon>Bacillati</taxon>
        <taxon>Actinomycetota</taxon>
        <taxon>Actinomycetes</taxon>
        <taxon>Streptosporangiales</taxon>
        <taxon>Nocardiopsidaceae</taxon>
        <taxon>Nocardiopsis</taxon>
    </lineage>
</organism>
<feature type="region of interest" description="Disordered" evidence="1">
    <location>
        <begin position="108"/>
        <end position="139"/>
    </location>
</feature>
<keyword evidence="2" id="KW-0472">Membrane</keyword>
<feature type="transmembrane region" description="Helical" evidence="2">
    <location>
        <begin position="81"/>
        <end position="102"/>
    </location>
</feature>
<protein>
    <recommendedName>
        <fullName evidence="5">DUF4190 domain-containing protein</fullName>
    </recommendedName>
</protein>
<dbReference type="EMBL" id="CP074133">
    <property type="protein sequence ID" value="QUX23265.1"/>
    <property type="molecule type" value="Genomic_DNA"/>
</dbReference>
<keyword evidence="2" id="KW-1133">Transmembrane helix</keyword>
<keyword evidence="2" id="KW-0812">Transmembrane</keyword>
<reference evidence="3 4" key="1">
    <citation type="submission" date="2021-05" db="EMBL/GenBank/DDBJ databases">
        <title>Direct Submission.</title>
        <authorList>
            <person name="Li K."/>
            <person name="Gao J."/>
        </authorList>
    </citation>
    <scope>NUCLEOTIDE SEQUENCE [LARGE SCALE GENOMIC DNA]</scope>
    <source>
        <strain evidence="3 4">Mg02</strain>
    </source>
</reference>
<name>A0ABX8BLZ4_9ACTN</name>
<evidence type="ECO:0000313" key="3">
    <source>
        <dbReference type="EMBL" id="QUX23265.1"/>
    </source>
</evidence>
<accession>A0ABX8BLZ4</accession>
<gene>
    <name evidence="3" type="ORF">KGD84_02360</name>
</gene>
<evidence type="ECO:0000256" key="2">
    <source>
        <dbReference type="SAM" id="Phobius"/>
    </source>
</evidence>
<sequence>MIGLIATFLFACLPPVVVGAIALIRSFGAPSGKGAAAAGGVLLILSGLVTTGWQIYLRFFLSPDPFFDPGFLPVRPGVMETVFLGSGALGAGGLALLLVAVLSARKFKDGPQGPPAPPAPPAAPGRWQPNAAPSTEGPR</sequence>
<proteinExistence type="predicted"/>
<keyword evidence="4" id="KW-1185">Reference proteome</keyword>
<dbReference type="Proteomes" id="UP000676079">
    <property type="component" value="Chromosome"/>
</dbReference>
<feature type="transmembrane region" description="Helical" evidence="2">
    <location>
        <begin position="6"/>
        <end position="24"/>
    </location>
</feature>
<feature type="transmembrane region" description="Helical" evidence="2">
    <location>
        <begin position="36"/>
        <end position="61"/>
    </location>
</feature>
<feature type="compositionally biased region" description="Pro residues" evidence="1">
    <location>
        <begin position="112"/>
        <end position="123"/>
    </location>
</feature>
<evidence type="ECO:0000256" key="1">
    <source>
        <dbReference type="SAM" id="MobiDB-lite"/>
    </source>
</evidence>
<evidence type="ECO:0008006" key="5">
    <source>
        <dbReference type="Google" id="ProtNLM"/>
    </source>
</evidence>
<evidence type="ECO:0000313" key="4">
    <source>
        <dbReference type="Proteomes" id="UP000676079"/>
    </source>
</evidence>
<dbReference type="RefSeq" id="WP_220564489.1">
    <property type="nucleotide sequence ID" value="NZ_CP074133.1"/>
</dbReference>